<organism evidence="3">
    <name type="scientific">Castor canadensis</name>
    <name type="common">American beaver</name>
    <dbReference type="NCBI Taxonomy" id="51338"/>
    <lineage>
        <taxon>Eukaryota</taxon>
        <taxon>Metazoa</taxon>
        <taxon>Chordata</taxon>
        <taxon>Craniata</taxon>
        <taxon>Vertebrata</taxon>
        <taxon>Euteleostomi</taxon>
        <taxon>Mammalia</taxon>
        <taxon>Eutheria</taxon>
        <taxon>Euarchontoglires</taxon>
        <taxon>Glires</taxon>
        <taxon>Rodentia</taxon>
        <taxon>Castorimorpha</taxon>
        <taxon>Castoridae</taxon>
        <taxon>Castor</taxon>
    </lineage>
</organism>
<sequence length="538" mass="58448">MESRIYYISQASISEQPSEENWTRDLIALTPVEGNFRSRPGQGPAPKLCQQLSAALSGAGCLPGTVGDGGKGAEQRRKSLPNRGHRGPDVQCVRGRQGAGRGRRLAPSAARRRRGDAGDAWSRDREPARSCGRRHAVPGGARHLQADARHPDWGPDLTSSALQGRPAVLGGGQGCGDGQGGGGEGQPVALQEGNTALEDSGNHVLLSFQVSKKYSEIEEFYQKLSSRYTAASLPPLPRKVLFVGESDIRERRAMFNEILRCISKDAQLAGSPELLEFLGTRSPGAASLASRDSSILDGTDRDRDEEEAFDFFEQQDQVANEGLPVLGPKGKDAEKFLEEEEEEEEEALDPLGIMCSKKSKKRPEVATKPKPLPRFTIFDEDVDPDRELFDPGRKLSPESSSKNMPQDSLKLFDDPDLGGAVPLGDPLLLPATHESGGLTSSLDFRDASEELFRVEEDLDQILNLGVDPKPKPQPKPKPPVAAKPALPKKPTVPPKVSPSKDETGPQKQQQQIQAMDEMDILQYIRDHDAPAQTSPSLF</sequence>
<dbReference type="Gene3D" id="3.30.1520.10">
    <property type="entry name" value="Phox-like domain"/>
    <property type="match status" value="1"/>
</dbReference>
<gene>
    <name evidence="3" type="primary">Hs1bp3</name>
</gene>
<dbReference type="AlphaFoldDB" id="A0A8B7TZ77"/>
<protein>
    <submittedName>
        <fullName evidence="3">HCLS1-binding protein 3</fullName>
    </submittedName>
</protein>
<feature type="region of interest" description="Disordered" evidence="1">
    <location>
        <begin position="463"/>
        <end position="538"/>
    </location>
</feature>
<feature type="domain" description="PX" evidence="2">
    <location>
        <begin position="164"/>
        <end position="285"/>
    </location>
</feature>
<evidence type="ECO:0000256" key="1">
    <source>
        <dbReference type="SAM" id="MobiDB-lite"/>
    </source>
</evidence>
<dbReference type="PANTHER" id="PTHR14431:SF1">
    <property type="entry name" value="HCLS1-BINDING PROTEIN 3"/>
    <property type="match status" value="1"/>
</dbReference>
<dbReference type="SMART" id="SM00312">
    <property type="entry name" value="PX"/>
    <property type="match status" value="1"/>
</dbReference>
<proteinExistence type="predicted"/>
<feature type="compositionally biased region" description="Basic and acidic residues" evidence="1">
    <location>
        <begin position="385"/>
        <end position="396"/>
    </location>
</feature>
<dbReference type="KEGG" id="ccan:109681740"/>
<dbReference type="InterPro" id="IPR001683">
    <property type="entry name" value="PX_dom"/>
</dbReference>
<dbReference type="Pfam" id="PF00787">
    <property type="entry name" value="PX"/>
    <property type="match status" value="1"/>
</dbReference>
<feature type="region of interest" description="Disordered" evidence="1">
    <location>
        <begin position="335"/>
        <end position="441"/>
    </location>
</feature>
<accession>A0A8B7TZ77</accession>
<feature type="compositionally biased region" description="Polar residues" evidence="1">
    <location>
        <begin position="397"/>
        <end position="406"/>
    </location>
</feature>
<dbReference type="InterPro" id="IPR039701">
    <property type="entry name" value="HS1BP3"/>
</dbReference>
<dbReference type="CTD" id="64342"/>
<dbReference type="InterPro" id="IPR036871">
    <property type="entry name" value="PX_dom_sf"/>
</dbReference>
<dbReference type="OrthoDB" id="10254720at2759"/>
<dbReference type="RefSeq" id="XP_020012177.1">
    <property type="nucleotide sequence ID" value="XM_020156588.1"/>
</dbReference>
<evidence type="ECO:0000313" key="3">
    <source>
        <dbReference type="RefSeq" id="XP_020012177.1"/>
    </source>
</evidence>
<dbReference type="PROSITE" id="PS50195">
    <property type="entry name" value="PX"/>
    <property type="match status" value="1"/>
</dbReference>
<feature type="compositionally biased region" description="Gly residues" evidence="1">
    <location>
        <begin position="169"/>
        <end position="185"/>
    </location>
</feature>
<feature type="compositionally biased region" description="Acidic residues" evidence="1">
    <location>
        <begin position="337"/>
        <end position="348"/>
    </location>
</feature>
<reference evidence="3" key="1">
    <citation type="submission" date="2025-08" db="UniProtKB">
        <authorList>
            <consortium name="RefSeq"/>
        </authorList>
    </citation>
    <scope>IDENTIFICATION</scope>
    <source>
        <tissue evidence="3">Leukocyte</tissue>
    </source>
</reference>
<feature type="compositionally biased region" description="Basic and acidic residues" evidence="1">
    <location>
        <begin position="115"/>
        <end position="128"/>
    </location>
</feature>
<dbReference type="GO" id="GO:0035091">
    <property type="term" value="F:phosphatidylinositol binding"/>
    <property type="evidence" value="ECO:0007669"/>
    <property type="project" value="InterPro"/>
</dbReference>
<feature type="region of interest" description="Disordered" evidence="1">
    <location>
        <begin position="62"/>
        <end position="189"/>
    </location>
</feature>
<evidence type="ECO:0000259" key="2">
    <source>
        <dbReference type="PROSITE" id="PS50195"/>
    </source>
</evidence>
<name>A0A8B7TZ77_CASCN</name>
<dbReference type="PANTHER" id="PTHR14431">
    <property type="entry name" value="HCLS1-BINDING PROTEIN 3"/>
    <property type="match status" value="1"/>
</dbReference>
<dbReference type="SUPFAM" id="SSF64268">
    <property type="entry name" value="PX domain"/>
    <property type="match status" value="1"/>
</dbReference>
<feature type="compositionally biased region" description="Pro residues" evidence="1">
    <location>
        <begin position="471"/>
        <end position="481"/>
    </location>
</feature>
<feature type="compositionally biased region" description="Basic and acidic residues" evidence="1">
    <location>
        <begin position="144"/>
        <end position="153"/>
    </location>
</feature>